<dbReference type="InterPro" id="IPR050789">
    <property type="entry name" value="Diverse_Enzym_Activities"/>
</dbReference>
<dbReference type="Pfam" id="PF00144">
    <property type="entry name" value="Beta-lactamase"/>
    <property type="match status" value="1"/>
</dbReference>
<evidence type="ECO:0000313" key="2">
    <source>
        <dbReference type="EMBL" id="OSC31533.1"/>
    </source>
</evidence>
<dbReference type="PANTHER" id="PTHR43283:SF3">
    <property type="entry name" value="BETA-LACTAMASE FAMILY PROTEIN (AFU_ORTHOLOGUE AFUA_5G07500)"/>
    <property type="match status" value="1"/>
</dbReference>
<feature type="domain" description="Beta-lactamase-related" evidence="1">
    <location>
        <begin position="25"/>
        <end position="387"/>
    </location>
</feature>
<accession>A0A1X2LDF0</accession>
<protein>
    <recommendedName>
        <fullName evidence="1">Beta-lactamase-related domain-containing protein</fullName>
    </recommendedName>
</protein>
<dbReference type="Proteomes" id="UP000242320">
    <property type="component" value="Unassembled WGS sequence"/>
</dbReference>
<organism evidence="2 3">
    <name type="scientific">Mycolicibacterium vulneris</name>
    <dbReference type="NCBI Taxonomy" id="547163"/>
    <lineage>
        <taxon>Bacteria</taxon>
        <taxon>Bacillati</taxon>
        <taxon>Actinomycetota</taxon>
        <taxon>Actinomycetes</taxon>
        <taxon>Mycobacteriales</taxon>
        <taxon>Mycobacteriaceae</taxon>
        <taxon>Mycolicibacterium</taxon>
    </lineage>
</organism>
<dbReference type="Gene3D" id="3.40.710.10">
    <property type="entry name" value="DD-peptidase/beta-lactamase superfamily"/>
    <property type="match status" value="1"/>
</dbReference>
<dbReference type="OrthoDB" id="4281716at2"/>
<dbReference type="EMBL" id="NCXM01000003">
    <property type="protein sequence ID" value="OSC31533.1"/>
    <property type="molecule type" value="Genomic_DNA"/>
</dbReference>
<dbReference type="InterPro" id="IPR012338">
    <property type="entry name" value="Beta-lactam/transpept-like"/>
</dbReference>
<dbReference type="AlphaFoldDB" id="A0A1X2LDF0"/>
<evidence type="ECO:0000313" key="3">
    <source>
        <dbReference type="Proteomes" id="UP000242320"/>
    </source>
</evidence>
<reference evidence="2 3" key="1">
    <citation type="submission" date="2017-04" db="EMBL/GenBank/DDBJ databases">
        <title>The new phylogeny of genus Mycobacterium.</title>
        <authorList>
            <person name="Tortoli E."/>
            <person name="Trovato A."/>
            <person name="Cirillo D.M."/>
        </authorList>
    </citation>
    <scope>NUCLEOTIDE SEQUENCE [LARGE SCALE GENOMIC DNA]</scope>
    <source>
        <strain evidence="2 3">DSM 45247</strain>
    </source>
</reference>
<evidence type="ECO:0000259" key="1">
    <source>
        <dbReference type="Pfam" id="PF00144"/>
    </source>
</evidence>
<sequence length="421" mass="45629">MSSTPLPTASPASLGFSPERLDRLDDAMRAEINAGHYAGISVTVARHGKLAKSGSYGYQSLETGRPLRDDAIFRIASMTKPIIAVAMMILYEEGKWQLDDPVTKFIPEFADLQVLQHGSLVPLDRPMTMRHLMATCAGFAFLVPMGSTNPKLDEMYLAAGLFTGTNEDFIAKIARLPLEAQPGTLFRYGLQQEVQGVIIQRISGQSLDVFLEQRIFAPLSMTDTGFGVPHDQRDRIPPRYALDENLKLGLAADQSPFPVLAGTPAGEKPKYLLSIAGLYSTAQDYLRFAQLLANRGILDRTRILAPSSVTLMTSNLLPDGVPMRFLQPFAGVGYGMGVGIVLDPAHADFNGGAIGAGSYYWGGVHGTWFWVDPRNDVIVVGMVQQVDAGNATTGRPYPVPDIRGIARSIIYGALVEPDADS</sequence>
<keyword evidence="3" id="KW-1185">Reference proteome</keyword>
<comment type="caution">
    <text evidence="2">The sequence shown here is derived from an EMBL/GenBank/DDBJ whole genome shotgun (WGS) entry which is preliminary data.</text>
</comment>
<gene>
    <name evidence="2" type="ORF">B8W69_03545</name>
</gene>
<dbReference type="SUPFAM" id="SSF56601">
    <property type="entry name" value="beta-lactamase/transpeptidase-like"/>
    <property type="match status" value="1"/>
</dbReference>
<dbReference type="PANTHER" id="PTHR43283">
    <property type="entry name" value="BETA-LACTAMASE-RELATED"/>
    <property type="match status" value="1"/>
</dbReference>
<name>A0A1X2LDF0_9MYCO</name>
<dbReference type="InterPro" id="IPR001466">
    <property type="entry name" value="Beta-lactam-related"/>
</dbReference>
<proteinExistence type="predicted"/>